<keyword evidence="2" id="KW-1185">Reference proteome</keyword>
<name>A0ABR4FUC1_9EURO</name>
<evidence type="ECO:0000313" key="1">
    <source>
        <dbReference type="EMBL" id="KAL2786870.1"/>
    </source>
</evidence>
<reference evidence="1 2" key="1">
    <citation type="submission" date="2024-07" db="EMBL/GenBank/DDBJ databases">
        <title>Section-level genome sequencing and comparative genomics of Aspergillus sections Usti and Cavernicolus.</title>
        <authorList>
            <consortium name="Lawrence Berkeley National Laboratory"/>
            <person name="Nybo J.L."/>
            <person name="Vesth T.C."/>
            <person name="Theobald S."/>
            <person name="Frisvad J.C."/>
            <person name="Larsen T.O."/>
            <person name="Kjaerboelling I."/>
            <person name="Rothschild-Mancinelli K."/>
            <person name="Lyhne E.K."/>
            <person name="Kogle M.E."/>
            <person name="Barry K."/>
            <person name="Clum A."/>
            <person name="Na H."/>
            <person name="Ledsgaard L."/>
            <person name="Lin J."/>
            <person name="Lipzen A."/>
            <person name="Kuo A."/>
            <person name="Riley R."/>
            <person name="Mondo S."/>
            <person name="Labutti K."/>
            <person name="Haridas S."/>
            <person name="Pangalinan J."/>
            <person name="Salamov A.A."/>
            <person name="Simmons B.A."/>
            <person name="Magnuson J.K."/>
            <person name="Chen J."/>
            <person name="Drula E."/>
            <person name="Henrissat B."/>
            <person name="Wiebenga A."/>
            <person name="Lubbers R.J."/>
            <person name="Gomes A.C."/>
            <person name="Makela M.R."/>
            <person name="Stajich J."/>
            <person name="Grigoriev I.V."/>
            <person name="Mortensen U.H."/>
            <person name="De Vries R.P."/>
            <person name="Baker S.E."/>
            <person name="Andersen M.R."/>
        </authorList>
    </citation>
    <scope>NUCLEOTIDE SEQUENCE [LARGE SCALE GENOMIC DNA]</scope>
    <source>
        <strain evidence="1 2">CBS 209.92</strain>
    </source>
</reference>
<dbReference type="EMBL" id="JBFTWV010000108">
    <property type="protein sequence ID" value="KAL2786870.1"/>
    <property type="molecule type" value="Genomic_DNA"/>
</dbReference>
<comment type="caution">
    <text evidence="1">The sequence shown here is derived from an EMBL/GenBank/DDBJ whole genome shotgun (WGS) entry which is preliminary data.</text>
</comment>
<organism evidence="1 2">
    <name type="scientific">Aspergillus keveii</name>
    <dbReference type="NCBI Taxonomy" id="714993"/>
    <lineage>
        <taxon>Eukaryota</taxon>
        <taxon>Fungi</taxon>
        <taxon>Dikarya</taxon>
        <taxon>Ascomycota</taxon>
        <taxon>Pezizomycotina</taxon>
        <taxon>Eurotiomycetes</taxon>
        <taxon>Eurotiomycetidae</taxon>
        <taxon>Eurotiales</taxon>
        <taxon>Aspergillaceae</taxon>
        <taxon>Aspergillus</taxon>
        <taxon>Aspergillus subgen. Nidulantes</taxon>
    </lineage>
</organism>
<proteinExistence type="predicted"/>
<sequence length="161" mass="17541">MADCWAGKLDGSHDAVWTLGADNLDYVVDAENRSCCMLYGGGWAAGLLMCKIIVGDKVQQERRKTKERVFSRLYTLGSQGRPSTEHSLYICSLAGLSCGGHAGPLHFLVFAAGDDIANNVVVQRQACYSLQVYLLVQLSVFLSNGTLHLQPSFGLLEAFHD</sequence>
<evidence type="ECO:0000313" key="2">
    <source>
        <dbReference type="Proteomes" id="UP001610563"/>
    </source>
</evidence>
<gene>
    <name evidence="1" type="ORF">BJX66DRAFT_312020</name>
</gene>
<protein>
    <submittedName>
        <fullName evidence="1">Uncharacterized protein</fullName>
    </submittedName>
</protein>
<accession>A0ABR4FUC1</accession>
<dbReference type="Proteomes" id="UP001610563">
    <property type="component" value="Unassembled WGS sequence"/>
</dbReference>